<keyword evidence="5" id="KW-1185">Reference proteome</keyword>
<feature type="chain" id="PRO_5040254359" evidence="2">
    <location>
        <begin position="27"/>
        <end position="904"/>
    </location>
</feature>
<dbReference type="AlphaFoldDB" id="A0A9Q1CQB3"/>
<keyword evidence="1" id="KW-0812">Transmembrane</keyword>
<dbReference type="InterPro" id="IPR027417">
    <property type="entry name" value="P-loop_NTPase"/>
</dbReference>
<gene>
    <name evidence="4" type="ORF">HOLleu_02174</name>
</gene>
<keyword evidence="1" id="KW-1133">Transmembrane helix</keyword>
<dbReference type="PANTHER" id="PTHR46312">
    <property type="entry name" value="NACHT DOMAIN-CONTAINING PROTEIN"/>
    <property type="match status" value="1"/>
</dbReference>
<feature type="signal peptide" evidence="2">
    <location>
        <begin position="1"/>
        <end position="26"/>
    </location>
</feature>
<evidence type="ECO:0000313" key="5">
    <source>
        <dbReference type="Proteomes" id="UP001152320"/>
    </source>
</evidence>
<feature type="transmembrane region" description="Helical" evidence="1">
    <location>
        <begin position="259"/>
        <end position="282"/>
    </location>
</feature>
<evidence type="ECO:0000313" key="4">
    <source>
        <dbReference type="EMBL" id="KAJ8049428.1"/>
    </source>
</evidence>
<sequence length="904" mass="103826">MLSRRNLDKISFLIVFISTIIAGTYGEDNCISPQYLERGSMGIIHCSFLNAFYGVLWYNTTDVENFESVVSFVESVKNGKGFLTEEYDIRSDGSLIIKNVSLKHETNFTVLKLNTRFDSPSNYFTINVVITGTLPTEYPVVKGCKDRIKCFLEVPREGELTCKIFHVNPRILLEWKQVNEAYSVFFYDHHFTVEDSDGDFFNISLTSQYRVHGPVKETTIACYVVHPDFKGFNQSTVVVIKINDDLTNGQTDARLFEQLWIIIMLLASISVLVLGITTVIIIGNCKRRNSGSTTVLPNQNEENIRNIDTAGNTSTMNEMEAKEPLLTEDHHDKGWSEKKKAFVEELKNVYKELYNTVQPVPYIRDRWFGVDRVFVEVGVQILSLNQNVGNENEWQNLKSYRDIFTSNVDGSNRKFLEADAGYGKSTLALQFAYEWCNPTPGSFMKTVDVLILLRLRQLGGIPSFYGAIKQCILPKDSKCSESDVEQIISSESSAVIILDGFDEFPDREKENDLMQIIKKKMFQNILVILTTRSSCLPNEYPPLTERFRLTGFDDQARNDYITRAVVSNDDKDANDIQDIIDENAIIRDLCEVPLFFFMFVHMSHENKVFQKVYSVTSFFKGMIACFHSRLENKMKSDKQDNYAKFATQHTDLNKLAFEGLTRQERSIVWNREVILGEIGKGLYEYYVRVGILVEEDILQIEKFQYITQVRFYHKIFCEWYAAHHLSNVITTKDTAERTKLLLPLDPSDLQYFYRFSCGLNPNESNFIVDYLSGLSNFDAFAKVCLLEQKSNEGDKVKEELKKLFSREIAIKNSDTLLTQRSFIQLLGIASNNEIPITHVKLVDGISSPPRRPSACLYLKSQLSVPVLRTLKEFSISFRFEVMSKEKIENILCYVSLCSRLEKLM</sequence>
<evidence type="ECO:0000256" key="2">
    <source>
        <dbReference type="SAM" id="SignalP"/>
    </source>
</evidence>
<keyword evidence="2" id="KW-0732">Signal</keyword>
<dbReference type="EMBL" id="JAIZAY010000001">
    <property type="protein sequence ID" value="KAJ8049428.1"/>
    <property type="molecule type" value="Genomic_DNA"/>
</dbReference>
<proteinExistence type="predicted"/>
<dbReference type="OrthoDB" id="427518at2759"/>
<protein>
    <submittedName>
        <fullName evidence="4">NACHT, LRR and PYD domains-containing protein 10</fullName>
    </submittedName>
</protein>
<name>A0A9Q1CQB3_HOLLE</name>
<accession>A0A9Q1CQB3</accession>
<reference evidence="4" key="1">
    <citation type="submission" date="2021-10" db="EMBL/GenBank/DDBJ databases">
        <title>Tropical sea cucumber genome reveals ecological adaptation and Cuvierian tubules defense mechanism.</title>
        <authorList>
            <person name="Chen T."/>
        </authorList>
    </citation>
    <scope>NUCLEOTIDE SEQUENCE</scope>
    <source>
        <strain evidence="4">Nanhai2018</strain>
        <tissue evidence="4">Muscle</tissue>
    </source>
</reference>
<organism evidence="4 5">
    <name type="scientific">Holothuria leucospilota</name>
    <name type="common">Black long sea cucumber</name>
    <name type="synonym">Mertensiothuria leucospilota</name>
    <dbReference type="NCBI Taxonomy" id="206669"/>
    <lineage>
        <taxon>Eukaryota</taxon>
        <taxon>Metazoa</taxon>
        <taxon>Echinodermata</taxon>
        <taxon>Eleutherozoa</taxon>
        <taxon>Echinozoa</taxon>
        <taxon>Holothuroidea</taxon>
        <taxon>Aspidochirotacea</taxon>
        <taxon>Aspidochirotida</taxon>
        <taxon>Holothuriidae</taxon>
        <taxon>Holothuria</taxon>
    </lineage>
</organism>
<dbReference type="Pfam" id="PF05729">
    <property type="entry name" value="NACHT"/>
    <property type="match status" value="1"/>
</dbReference>
<dbReference type="SUPFAM" id="SSF52540">
    <property type="entry name" value="P-loop containing nucleoside triphosphate hydrolases"/>
    <property type="match status" value="1"/>
</dbReference>
<comment type="caution">
    <text evidence="4">The sequence shown here is derived from an EMBL/GenBank/DDBJ whole genome shotgun (WGS) entry which is preliminary data.</text>
</comment>
<evidence type="ECO:0000259" key="3">
    <source>
        <dbReference type="Pfam" id="PF05729"/>
    </source>
</evidence>
<dbReference type="PANTHER" id="PTHR46312:SF2">
    <property type="entry name" value="NUCLEOTIDE-BINDING OLIGOMERIZATION DOMAIN-CONTAINING PROTEIN 2-LIKE"/>
    <property type="match status" value="1"/>
</dbReference>
<dbReference type="Proteomes" id="UP001152320">
    <property type="component" value="Chromosome 1"/>
</dbReference>
<evidence type="ECO:0000256" key="1">
    <source>
        <dbReference type="SAM" id="Phobius"/>
    </source>
</evidence>
<keyword evidence="1" id="KW-0472">Membrane</keyword>
<feature type="domain" description="NACHT" evidence="3">
    <location>
        <begin position="417"/>
        <end position="563"/>
    </location>
</feature>
<dbReference type="InterPro" id="IPR007111">
    <property type="entry name" value="NACHT_NTPase"/>
</dbReference>
<dbReference type="Gene3D" id="3.40.50.300">
    <property type="entry name" value="P-loop containing nucleotide triphosphate hydrolases"/>
    <property type="match status" value="1"/>
</dbReference>